<evidence type="ECO:0000256" key="1">
    <source>
        <dbReference type="ARBA" id="ARBA00022806"/>
    </source>
</evidence>
<dbReference type="Pfam" id="PF05183">
    <property type="entry name" value="RdRP"/>
    <property type="match status" value="1"/>
</dbReference>
<evidence type="ECO:0000259" key="3">
    <source>
        <dbReference type="Pfam" id="PF05183"/>
    </source>
</evidence>
<dbReference type="CDD" id="cd18808">
    <property type="entry name" value="SF1_C_Upf1"/>
    <property type="match status" value="1"/>
</dbReference>
<proteinExistence type="predicted"/>
<evidence type="ECO:0000259" key="4">
    <source>
        <dbReference type="Pfam" id="PF13086"/>
    </source>
</evidence>
<feature type="domain" description="DNA2/NAM7 helicase helicase" evidence="4">
    <location>
        <begin position="1290"/>
        <end position="1394"/>
    </location>
</feature>
<dbReference type="VEuPathDB" id="FungiDB:CC77DRAFT_850450"/>
<dbReference type="InterPro" id="IPR057596">
    <property type="entry name" value="RDRP_core"/>
</dbReference>
<accession>A0A4Q4NDB1</accession>
<dbReference type="InterPro" id="IPR007855">
    <property type="entry name" value="RDRP"/>
</dbReference>
<dbReference type="GO" id="GO:0031380">
    <property type="term" value="C:nuclear RNA-directed RNA polymerase complex"/>
    <property type="evidence" value="ECO:0007669"/>
    <property type="project" value="TreeGrafter"/>
</dbReference>
<dbReference type="SUPFAM" id="SSF52540">
    <property type="entry name" value="P-loop containing nucleoside triphosphate hydrolases"/>
    <property type="match status" value="1"/>
</dbReference>
<keyword evidence="1" id="KW-0067">ATP-binding</keyword>
<sequence>MSNVRNFRAVILREVDPEATSWDYLIDNLPQAKRTNADGLIKCLSLVLSDKKQEFELRFERAPSNRVTRREPLDKLLLISFADFFLRWPAKSPDDLPRVATGRENGDYITRLLTTGVVLNRVHYHFFGHSNSQLKSRSCFMYAASKEDISAKIEAMGDFSKLKSVGKKAKRIGLLFSSADNALILPAERCEDIQDVNRDDYTFTDGCGLVSLQLARQLAQRRNIIFRNKRYLPSVFQIRYRGYKGVLTLDTTLHGKIQVQFRESMRKFKDASDLSLAVVDYSRPYALGSLNDEVVVLLHTLGISTDVLLEKQQQHLSFLSDVSRGDPRKAFQYLSYSDRLDVAEKLLLEGIESVSSQLRALVRQEYERTLNKRDERRCRILIPKSRLLFGVCDPTSKNGQPGKLREGECFLRITNDGNGLAQTIINTEVMVTRNPCLHPGDLQKFKAVDVSGFSHLVDCIVFSTQGRRPSADLMSGGDLDGDKFFVTWDPDIIPRTMAQPAQYPGGKELVTFGQVTGDARAEYFARYTNASLGQVKNLYMKWARLGNAMRPECQQLNRLFSQCVDGNHIRIPENFKEFKKLEDPPEPKDTVSPFILDVLHAACTQSILQADNIRPDGSEEVDVMELFLTRDKMAITEFELLQIVLRWCERSGKDVLQYTHLFDFSALSDEERIWLLNYLPPSATMPSLVHNGLLQSNLVTPEELHKFHLDQPHLHWKPVFRSSVDRMGRFLPTMLQVIETFHKKLIVLSVDERLTVAIYIPKIIERASEVQVNTSVRFFAFPHSQGLQSPNYKVLPTKVNYRLFCDEQVFQLYERQRSNTWVFLRRPQADDSFYRSEKNQGDKRRARERTVRDGTNHDCKASIALDKVSRGLQQHIGKVKQNGVLGAEIYVISNRDVDSMQVLDEWLNFVDTDEILPLFEKLSMDYEISKLHSTNWDNFSEEVVAVVRDQDFAHLRKLESLAELRTILDLLNDHGEKKMLFDTFSHLLTLEASSSLLLDHNQVASNLLDFLPNAAYLIPAFFRSQTWRTHKSVLEDNLVHLAFRLLRQLVLLSQDMGSFIRRPIQILLQELRCISLHEFAELVELISLTVRSSETALDLLLEVLEPESSRLLVQRPTAIRQFTSSLFGIALDHIDEASRSDNLHSQENLNLSIDSYSDACTIVKSILRIDSSLNSILKAGDHVRLTASDAPRNAADAKLLSMDAVVSSAELGKATFRCLHHPPLYLDKCGWRVTHCGSFVTAKASFDAVTAFYTEREACTTIYPMLLGLPPTRQGRPTDVELPLTVDTSLNESQSAALMASMKHSLTFIWGPPGTGKTHTIVVIITQLLEKLPESGFLVTAPTQNAVDNLLRRFVSCFGAKKGGVLPIRVSTQLSKVAQDLRAYTCDAMLGKDLGANMPARRKAQKRIKDARLIFTTCTGAALGLLRNEHFDVVIVDEASQLTEPATLVPLVKGCSRAILVGDHVQLRATVQQNAVLTGYDISLFERHYKLPPREDVAKVMLNMQYRMHRSICDFSSSEFYDGKLHTAVAEDARPLSRSLFPWPKKNRMVWVECPESEELYCQSKWNVGQGVICKSIIELLKTPPPSPKSTAAATVPGESPSIVILTPYNRQKDLLTSEIPNVEICSIDSFQGREADIIVFVTVRCNVYYELGFLADMRRLNVVMTRAKAGIVLIGHQNTLAGVEAGMVENESKLVWRRLLGQCGVVSLAARAESYRSKR</sequence>
<evidence type="ECO:0000313" key="7">
    <source>
        <dbReference type="Proteomes" id="UP000291422"/>
    </source>
</evidence>
<dbReference type="Pfam" id="PF13086">
    <property type="entry name" value="AAA_11"/>
    <property type="match status" value="2"/>
</dbReference>
<dbReference type="PANTHER" id="PTHR23079">
    <property type="entry name" value="RNA-DEPENDENT RNA POLYMERASE"/>
    <property type="match status" value="1"/>
</dbReference>
<gene>
    <name evidence="6" type="ORF">AA0117_g7708</name>
</gene>
<evidence type="ECO:0000313" key="6">
    <source>
        <dbReference type="EMBL" id="RYN73473.1"/>
    </source>
</evidence>
<dbReference type="InterPro" id="IPR041677">
    <property type="entry name" value="DNA2/NAM7_AAA_11"/>
</dbReference>
<feature type="domain" description="DNA2/NAM7 helicase-like C-terminal" evidence="5">
    <location>
        <begin position="1480"/>
        <end position="1678"/>
    </location>
</feature>
<dbReference type="Proteomes" id="UP000291422">
    <property type="component" value="Unassembled WGS sequence"/>
</dbReference>
<protein>
    <submittedName>
        <fullName evidence="6">Uncharacterized protein</fullName>
    </submittedName>
</protein>
<feature type="domain" description="RDRP core" evidence="3">
    <location>
        <begin position="62"/>
        <end position="568"/>
    </location>
</feature>
<dbReference type="GO" id="GO:0030422">
    <property type="term" value="P:siRNA processing"/>
    <property type="evidence" value="ECO:0007669"/>
    <property type="project" value="TreeGrafter"/>
</dbReference>
<comment type="caution">
    <text evidence="6">The sequence shown here is derived from an EMBL/GenBank/DDBJ whole genome shotgun (WGS) entry which is preliminary data.</text>
</comment>
<dbReference type="VEuPathDB" id="FungiDB:CC77DRAFT_1037531"/>
<keyword evidence="1" id="KW-0378">Hydrolase</keyword>
<reference evidence="7" key="1">
    <citation type="journal article" date="2019" name="bioRxiv">
        <title>Genomics, evolutionary history and diagnostics of the Alternaria alternata species group including apple and Asian pear pathotypes.</title>
        <authorList>
            <person name="Armitage A.D."/>
            <person name="Cockerton H.M."/>
            <person name="Sreenivasaprasad S."/>
            <person name="Woodhall J.W."/>
            <person name="Lane C.R."/>
            <person name="Harrison R.J."/>
            <person name="Clarkson J.P."/>
        </authorList>
    </citation>
    <scope>NUCLEOTIDE SEQUENCE [LARGE SCALE GENOMIC DNA]</scope>
    <source>
        <strain evidence="7">FERA 1177</strain>
    </source>
</reference>
<feature type="domain" description="DNA2/NAM7 helicase helicase" evidence="4">
    <location>
        <begin position="1403"/>
        <end position="1472"/>
    </location>
</feature>
<dbReference type="InterPro" id="IPR027417">
    <property type="entry name" value="P-loop_NTPase"/>
</dbReference>
<dbReference type="EMBL" id="PDXD01000021">
    <property type="protein sequence ID" value="RYN73473.1"/>
    <property type="molecule type" value="Genomic_DNA"/>
</dbReference>
<evidence type="ECO:0000256" key="2">
    <source>
        <dbReference type="SAM" id="MobiDB-lite"/>
    </source>
</evidence>
<feature type="region of interest" description="Disordered" evidence="2">
    <location>
        <begin position="834"/>
        <end position="853"/>
    </location>
</feature>
<dbReference type="GO" id="GO:0004386">
    <property type="term" value="F:helicase activity"/>
    <property type="evidence" value="ECO:0007669"/>
    <property type="project" value="InterPro"/>
</dbReference>
<dbReference type="Pfam" id="PF13087">
    <property type="entry name" value="AAA_12"/>
    <property type="match status" value="1"/>
</dbReference>
<keyword evidence="1" id="KW-0547">Nucleotide-binding</keyword>
<organism evidence="6 7">
    <name type="scientific">Alternaria alternata</name>
    <name type="common">Alternaria rot fungus</name>
    <name type="synonym">Torula alternata</name>
    <dbReference type="NCBI Taxonomy" id="5599"/>
    <lineage>
        <taxon>Eukaryota</taxon>
        <taxon>Fungi</taxon>
        <taxon>Dikarya</taxon>
        <taxon>Ascomycota</taxon>
        <taxon>Pezizomycotina</taxon>
        <taxon>Dothideomycetes</taxon>
        <taxon>Pleosporomycetidae</taxon>
        <taxon>Pleosporales</taxon>
        <taxon>Pleosporineae</taxon>
        <taxon>Pleosporaceae</taxon>
        <taxon>Alternaria</taxon>
        <taxon>Alternaria sect. Alternaria</taxon>
        <taxon>Alternaria alternata complex</taxon>
    </lineage>
</organism>
<dbReference type="PANTHER" id="PTHR23079:SF55">
    <property type="entry name" value="RNA-DIRECTED RNA POLYMERASE"/>
    <property type="match status" value="1"/>
</dbReference>
<dbReference type="Gene3D" id="3.40.50.300">
    <property type="entry name" value="P-loop containing nucleotide triphosphate hydrolases"/>
    <property type="match status" value="2"/>
</dbReference>
<evidence type="ECO:0000259" key="5">
    <source>
        <dbReference type="Pfam" id="PF13087"/>
    </source>
</evidence>
<dbReference type="GO" id="GO:0003968">
    <property type="term" value="F:RNA-directed RNA polymerase activity"/>
    <property type="evidence" value="ECO:0007669"/>
    <property type="project" value="UniProtKB-KW"/>
</dbReference>
<name>A0A4Q4NDB1_ALTAL</name>
<keyword evidence="1" id="KW-0347">Helicase</keyword>
<dbReference type="GO" id="GO:0003723">
    <property type="term" value="F:RNA binding"/>
    <property type="evidence" value="ECO:0007669"/>
    <property type="project" value="UniProtKB-KW"/>
</dbReference>
<dbReference type="VEuPathDB" id="FungiDB:CC77DRAFT_849735"/>
<dbReference type="InterPro" id="IPR047187">
    <property type="entry name" value="SF1_C_Upf1"/>
</dbReference>
<dbReference type="InterPro" id="IPR041679">
    <property type="entry name" value="DNA2/NAM7-like_C"/>
</dbReference>